<evidence type="ECO:0000313" key="1">
    <source>
        <dbReference type="EMBL" id="JAE36376.1"/>
    </source>
</evidence>
<dbReference type="AlphaFoldDB" id="A0A0A9HNA2"/>
<proteinExistence type="predicted"/>
<dbReference type="EMBL" id="GBRH01161520">
    <property type="protein sequence ID" value="JAE36376.1"/>
    <property type="molecule type" value="Transcribed_RNA"/>
</dbReference>
<reference evidence="1" key="2">
    <citation type="journal article" date="2015" name="Data Brief">
        <title>Shoot transcriptome of the giant reed, Arundo donax.</title>
        <authorList>
            <person name="Barrero R.A."/>
            <person name="Guerrero F.D."/>
            <person name="Moolhuijzen P."/>
            <person name="Goolsby J.A."/>
            <person name="Tidwell J."/>
            <person name="Bellgard S.E."/>
            <person name="Bellgard M.I."/>
        </authorList>
    </citation>
    <scope>NUCLEOTIDE SEQUENCE</scope>
    <source>
        <tissue evidence="1">Shoot tissue taken approximately 20 cm above the soil surface</tissue>
    </source>
</reference>
<sequence length="96" mass="11224">MIYSSIYMNIQQHHKTCVSHAFFTGHILEIIEIDTGVEAVIHVVRDFLTINQGVPLRVREGDIARSPCCRRSHFHPHLWRHRDFVGDILFYLLLVS</sequence>
<protein>
    <submittedName>
        <fullName evidence="1">Uncharacterized protein</fullName>
    </submittedName>
</protein>
<name>A0A0A9HNA2_ARUDO</name>
<accession>A0A0A9HNA2</accession>
<reference evidence="1" key="1">
    <citation type="submission" date="2014-09" db="EMBL/GenBank/DDBJ databases">
        <authorList>
            <person name="Magalhaes I.L.F."/>
            <person name="Oliveira U."/>
            <person name="Santos F.R."/>
            <person name="Vidigal T.H.D.A."/>
            <person name="Brescovit A.D."/>
            <person name="Santos A.J."/>
        </authorList>
    </citation>
    <scope>NUCLEOTIDE SEQUENCE</scope>
    <source>
        <tissue evidence="1">Shoot tissue taken approximately 20 cm above the soil surface</tissue>
    </source>
</reference>
<organism evidence="1">
    <name type="scientific">Arundo donax</name>
    <name type="common">Giant reed</name>
    <name type="synonym">Donax arundinaceus</name>
    <dbReference type="NCBI Taxonomy" id="35708"/>
    <lineage>
        <taxon>Eukaryota</taxon>
        <taxon>Viridiplantae</taxon>
        <taxon>Streptophyta</taxon>
        <taxon>Embryophyta</taxon>
        <taxon>Tracheophyta</taxon>
        <taxon>Spermatophyta</taxon>
        <taxon>Magnoliopsida</taxon>
        <taxon>Liliopsida</taxon>
        <taxon>Poales</taxon>
        <taxon>Poaceae</taxon>
        <taxon>PACMAD clade</taxon>
        <taxon>Arundinoideae</taxon>
        <taxon>Arundineae</taxon>
        <taxon>Arundo</taxon>
    </lineage>
</organism>